<keyword evidence="4" id="KW-1185">Reference proteome</keyword>
<evidence type="ECO:0000256" key="1">
    <source>
        <dbReference type="SAM" id="MobiDB-lite"/>
    </source>
</evidence>
<keyword evidence="2" id="KW-0472">Membrane</keyword>
<organism evidence="3 4">
    <name type="scientific">Gulosibacter macacae</name>
    <dbReference type="NCBI Taxonomy" id="2488791"/>
    <lineage>
        <taxon>Bacteria</taxon>
        <taxon>Bacillati</taxon>
        <taxon>Actinomycetota</taxon>
        <taxon>Actinomycetes</taxon>
        <taxon>Micrococcales</taxon>
        <taxon>Microbacteriaceae</taxon>
        <taxon>Gulosibacter</taxon>
    </lineage>
</organism>
<reference evidence="3 4" key="1">
    <citation type="submission" date="2018-11" db="EMBL/GenBank/DDBJ databases">
        <title>YIM 102482-1 draft genome.</title>
        <authorList>
            <person name="Li G."/>
            <person name="Jiang Y."/>
        </authorList>
    </citation>
    <scope>NUCLEOTIDE SEQUENCE [LARGE SCALE GENOMIC DNA]</scope>
    <source>
        <strain evidence="3 4">YIM 102482-1</strain>
    </source>
</reference>
<dbReference type="RefSeq" id="WP_124974049.1">
    <property type="nucleotide sequence ID" value="NZ_RQVS01000024.1"/>
</dbReference>
<comment type="caution">
    <text evidence="3">The sequence shown here is derived from an EMBL/GenBank/DDBJ whole genome shotgun (WGS) entry which is preliminary data.</text>
</comment>
<evidence type="ECO:0000313" key="3">
    <source>
        <dbReference type="EMBL" id="RRJ85615.1"/>
    </source>
</evidence>
<keyword evidence="2" id="KW-0812">Transmembrane</keyword>
<feature type="compositionally biased region" description="Basic and acidic residues" evidence="1">
    <location>
        <begin position="71"/>
        <end position="84"/>
    </location>
</feature>
<protein>
    <submittedName>
        <fullName evidence="3">Uncharacterized protein</fullName>
    </submittedName>
</protein>
<feature type="compositionally biased region" description="Basic and acidic residues" evidence="1">
    <location>
        <begin position="1"/>
        <end position="14"/>
    </location>
</feature>
<feature type="transmembrane region" description="Helical" evidence="2">
    <location>
        <begin position="167"/>
        <end position="189"/>
    </location>
</feature>
<gene>
    <name evidence="3" type="ORF">EG850_12680</name>
</gene>
<evidence type="ECO:0000313" key="4">
    <source>
        <dbReference type="Proteomes" id="UP000274391"/>
    </source>
</evidence>
<evidence type="ECO:0000256" key="2">
    <source>
        <dbReference type="SAM" id="Phobius"/>
    </source>
</evidence>
<dbReference type="Proteomes" id="UP000274391">
    <property type="component" value="Unassembled WGS sequence"/>
</dbReference>
<feature type="region of interest" description="Disordered" evidence="1">
    <location>
        <begin position="198"/>
        <end position="230"/>
    </location>
</feature>
<feature type="compositionally biased region" description="Low complexity" evidence="1">
    <location>
        <begin position="132"/>
        <end position="158"/>
    </location>
</feature>
<name>A0A3P3VS90_9MICO</name>
<dbReference type="EMBL" id="RQVS01000024">
    <property type="protein sequence ID" value="RRJ85615.1"/>
    <property type="molecule type" value="Genomic_DNA"/>
</dbReference>
<feature type="region of interest" description="Disordered" evidence="1">
    <location>
        <begin position="1"/>
        <end position="85"/>
    </location>
</feature>
<keyword evidence="2" id="KW-1133">Transmembrane helix</keyword>
<feature type="region of interest" description="Disordered" evidence="1">
    <location>
        <begin position="122"/>
        <end position="162"/>
    </location>
</feature>
<sequence length="324" mass="34039">MSEREKSDSERPEPGESWTGFNIPEFGERASAEAVEATDATELEPRSEGMSFAEALETHAGGSDWASEQTRAAEERGATSESRTDWTAIEGQYIASGDDANSWAAGQEWAEERVAPAYEAVAPHPAPPIPAPSQSQPQPSNWQSLPQSAPQQHSPASSTEKPSRKGLIFGLAVGAVVVIGAIITAVLLLPGMLGGTAPTTAAESSQPAPPPETSAAPANDAVNLSGTWDGTTRDANNLTVSYVIYLEDDGTTVSGTVDYESYGCTSRLEQAARDDSTVTLNEYGVSGSCNYDDAQIILHLPTASNPNSANLEIGTKTGTLLRRS</sequence>
<dbReference type="AlphaFoldDB" id="A0A3P3VS90"/>
<proteinExistence type="predicted"/>
<accession>A0A3P3VS90</accession>